<comment type="subunit">
    <text evidence="9 10">F-type ATPases have 2 components, CF(1) - the catalytic core - and CF(0) - the membrane proton channel. CF(1) has five subunits: alpha(3), beta(3), gamma(1), delta(1), epsilon(1). CF(0) has three main subunits: a, b and c.</text>
</comment>
<dbReference type="GO" id="GO:0046933">
    <property type="term" value="F:proton-transporting ATP synthase activity, rotational mechanism"/>
    <property type="evidence" value="ECO:0007669"/>
    <property type="project" value="UniProtKB-UniRule"/>
</dbReference>
<keyword evidence="9" id="KW-1003">Cell membrane</keyword>
<dbReference type="Pfam" id="PF02823">
    <property type="entry name" value="ATP-synt_DE_N"/>
    <property type="match status" value="1"/>
</dbReference>
<keyword evidence="9" id="KW-0375">Hydrogen ion transport</keyword>
<keyword evidence="5 9" id="KW-0406">Ion transport</keyword>
<dbReference type="NCBIfam" id="TIGR01216">
    <property type="entry name" value="ATP_synt_epsi"/>
    <property type="match status" value="1"/>
</dbReference>
<evidence type="ECO:0000313" key="13">
    <source>
        <dbReference type="Proteomes" id="UP000325286"/>
    </source>
</evidence>
<evidence type="ECO:0000259" key="11">
    <source>
        <dbReference type="Pfam" id="PF02823"/>
    </source>
</evidence>
<comment type="similarity">
    <text evidence="3 9 10">Belongs to the ATPase epsilon chain family.</text>
</comment>
<dbReference type="GO" id="GO:0005886">
    <property type="term" value="C:plasma membrane"/>
    <property type="evidence" value="ECO:0007669"/>
    <property type="project" value="UniProtKB-SubCell"/>
</dbReference>
<accession>A0A5B9R200</accession>
<gene>
    <name evidence="9 12" type="primary">atpC</name>
    <name evidence="12" type="ORF">UC8_22580</name>
</gene>
<dbReference type="KEGG" id="rul:UC8_22580"/>
<evidence type="ECO:0000256" key="6">
    <source>
        <dbReference type="ARBA" id="ARBA00023136"/>
    </source>
</evidence>
<feature type="domain" description="ATP synthase F1 complex delta/epsilon subunit N-terminal" evidence="11">
    <location>
        <begin position="5"/>
        <end position="81"/>
    </location>
</feature>
<evidence type="ECO:0000256" key="3">
    <source>
        <dbReference type="ARBA" id="ARBA00005712"/>
    </source>
</evidence>
<evidence type="ECO:0000256" key="4">
    <source>
        <dbReference type="ARBA" id="ARBA00022448"/>
    </source>
</evidence>
<evidence type="ECO:0000256" key="5">
    <source>
        <dbReference type="ARBA" id="ARBA00023065"/>
    </source>
</evidence>
<dbReference type="EMBL" id="CP042914">
    <property type="protein sequence ID" value="QEG40251.1"/>
    <property type="molecule type" value="Genomic_DNA"/>
</dbReference>
<evidence type="ECO:0000256" key="1">
    <source>
        <dbReference type="ARBA" id="ARBA00003543"/>
    </source>
</evidence>
<sequence length="128" mass="13813">MAIRCLVVTPERTEVDRDVDFITLPMFDGELGIDEGRAAMIGRLGYGRVKLKSGGETTEYFVDGGFAQVENNVVSILTGRALPADELDKAEAQKALDEALEMPGGNVDMLALRDAAVLRARGMLRAAK</sequence>
<proteinExistence type="inferred from homology"/>
<name>A0A5B9R200_9BACT</name>
<dbReference type="InterPro" id="IPR001469">
    <property type="entry name" value="ATP_synth_F1_dsu/esu"/>
</dbReference>
<dbReference type="GO" id="GO:0005524">
    <property type="term" value="F:ATP binding"/>
    <property type="evidence" value="ECO:0007669"/>
    <property type="project" value="UniProtKB-UniRule"/>
</dbReference>
<keyword evidence="13" id="KW-1185">Reference proteome</keyword>
<evidence type="ECO:0000256" key="9">
    <source>
        <dbReference type="HAMAP-Rule" id="MF_00530"/>
    </source>
</evidence>
<comment type="function">
    <text evidence="1 9">Produces ATP from ADP in the presence of a proton gradient across the membrane.</text>
</comment>
<organism evidence="12 13">
    <name type="scientific">Roseimaritima ulvae</name>
    <dbReference type="NCBI Taxonomy" id="980254"/>
    <lineage>
        <taxon>Bacteria</taxon>
        <taxon>Pseudomonadati</taxon>
        <taxon>Planctomycetota</taxon>
        <taxon>Planctomycetia</taxon>
        <taxon>Pirellulales</taxon>
        <taxon>Pirellulaceae</taxon>
        <taxon>Roseimaritima</taxon>
    </lineage>
</organism>
<evidence type="ECO:0000313" key="12">
    <source>
        <dbReference type="EMBL" id="QEG40251.1"/>
    </source>
</evidence>
<reference evidence="12 13" key="1">
    <citation type="submission" date="2019-08" db="EMBL/GenBank/DDBJ databases">
        <title>Deep-cultivation of Planctomycetes and their phenomic and genomic characterization uncovers novel biology.</title>
        <authorList>
            <person name="Wiegand S."/>
            <person name="Jogler M."/>
            <person name="Boedeker C."/>
            <person name="Pinto D."/>
            <person name="Vollmers J."/>
            <person name="Rivas-Marin E."/>
            <person name="Kohn T."/>
            <person name="Peeters S.H."/>
            <person name="Heuer A."/>
            <person name="Rast P."/>
            <person name="Oberbeckmann S."/>
            <person name="Bunk B."/>
            <person name="Jeske O."/>
            <person name="Meyerdierks A."/>
            <person name="Storesund J.E."/>
            <person name="Kallscheuer N."/>
            <person name="Luecker S."/>
            <person name="Lage O.M."/>
            <person name="Pohl T."/>
            <person name="Merkel B.J."/>
            <person name="Hornburger P."/>
            <person name="Mueller R.-W."/>
            <person name="Bruemmer F."/>
            <person name="Labrenz M."/>
            <person name="Spormann A.M."/>
            <person name="Op den Camp H."/>
            <person name="Overmann J."/>
            <person name="Amann R."/>
            <person name="Jetten M.S.M."/>
            <person name="Mascher T."/>
            <person name="Medema M.H."/>
            <person name="Devos D.P."/>
            <person name="Kaster A.-K."/>
            <person name="Ovreas L."/>
            <person name="Rohde M."/>
            <person name="Galperin M.Y."/>
            <person name="Jogler C."/>
        </authorList>
    </citation>
    <scope>NUCLEOTIDE SEQUENCE [LARGE SCALE GENOMIC DNA]</scope>
    <source>
        <strain evidence="12 13">UC8</strain>
    </source>
</reference>
<dbReference type="Proteomes" id="UP000325286">
    <property type="component" value="Chromosome"/>
</dbReference>
<dbReference type="OrthoDB" id="277064at2"/>
<dbReference type="PANTHER" id="PTHR13822:SF10">
    <property type="entry name" value="ATP SYNTHASE EPSILON CHAIN, CHLOROPLASTIC"/>
    <property type="match status" value="1"/>
</dbReference>
<keyword evidence="7 9" id="KW-0139">CF(1)</keyword>
<dbReference type="GO" id="GO:0012505">
    <property type="term" value="C:endomembrane system"/>
    <property type="evidence" value="ECO:0007669"/>
    <property type="project" value="UniProtKB-SubCell"/>
</dbReference>
<protein>
    <recommendedName>
        <fullName evidence="9">ATP synthase epsilon chain</fullName>
    </recommendedName>
    <alternativeName>
        <fullName evidence="9">ATP synthase F1 sector epsilon subunit</fullName>
    </alternativeName>
    <alternativeName>
        <fullName evidence="9">F-ATPase epsilon subunit</fullName>
    </alternativeName>
</protein>
<dbReference type="SUPFAM" id="SSF51344">
    <property type="entry name" value="Epsilon subunit of F1F0-ATP synthase N-terminal domain"/>
    <property type="match status" value="1"/>
</dbReference>
<dbReference type="HAMAP" id="MF_00530">
    <property type="entry name" value="ATP_synth_epsil_bac"/>
    <property type="match status" value="1"/>
</dbReference>
<evidence type="ECO:0000256" key="2">
    <source>
        <dbReference type="ARBA" id="ARBA00004184"/>
    </source>
</evidence>
<dbReference type="Gene3D" id="2.60.15.10">
    <property type="entry name" value="F0F1 ATP synthase delta/epsilon subunit, N-terminal"/>
    <property type="match status" value="1"/>
</dbReference>
<evidence type="ECO:0000256" key="10">
    <source>
        <dbReference type="RuleBase" id="RU003656"/>
    </source>
</evidence>
<keyword evidence="8 9" id="KW-0066">ATP synthesis</keyword>
<dbReference type="AlphaFoldDB" id="A0A5B9R200"/>
<keyword evidence="4 9" id="KW-0813">Transport</keyword>
<dbReference type="InterPro" id="IPR036771">
    <property type="entry name" value="ATPsynth_dsu/esu_N"/>
</dbReference>
<dbReference type="RefSeq" id="WP_068142538.1">
    <property type="nucleotide sequence ID" value="NZ_CP042914.1"/>
</dbReference>
<dbReference type="CDD" id="cd12152">
    <property type="entry name" value="F1-ATPase_delta"/>
    <property type="match status" value="1"/>
</dbReference>
<dbReference type="GO" id="GO:0045259">
    <property type="term" value="C:proton-transporting ATP synthase complex"/>
    <property type="evidence" value="ECO:0007669"/>
    <property type="project" value="UniProtKB-KW"/>
</dbReference>
<dbReference type="PANTHER" id="PTHR13822">
    <property type="entry name" value="ATP SYNTHASE DELTA/EPSILON CHAIN"/>
    <property type="match status" value="1"/>
</dbReference>
<keyword evidence="6 9" id="KW-0472">Membrane</keyword>
<dbReference type="InterPro" id="IPR020546">
    <property type="entry name" value="ATP_synth_F1_dsu/esu_N"/>
</dbReference>
<evidence type="ECO:0000256" key="8">
    <source>
        <dbReference type="ARBA" id="ARBA00023310"/>
    </source>
</evidence>
<comment type="subcellular location">
    <subcellularLocation>
        <location evidence="9">Cell membrane</location>
        <topology evidence="9">Peripheral membrane protein</topology>
    </subcellularLocation>
    <subcellularLocation>
        <location evidence="2">Endomembrane system</location>
        <topology evidence="2">Peripheral membrane protein</topology>
    </subcellularLocation>
</comment>
<evidence type="ECO:0000256" key="7">
    <source>
        <dbReference type="ARBA" id="ARBA00023196"/>
    </source>
</evidence>